<organism evidence="3 4">
    <name type="scientific">Paenibacillus illinoisensis</name>
    <dbReference type="NCBI Taxonomy" id="59845"/>
    <lineage>
        <taxon>Bacteria</taxon>
        <taxon>Bacillati</taxon>
        <taxon>Bacillota</taxon>
        <taxon>Bacilli</taxon>
        <taxon>Bacillales</taxon>
        <taxon>Paenibacillaceae</taxon>
        <taxon>Paenibacillus</taxon>
    </lineage>
</organism>
<evidence type="ECO:0000256" key="2">
    <source>
        <dbReference type="SAM" id="SignalP"/>
    </source>
</evidence>
<evidence type="ECO:0000256" key="1">
    <source>
        <dbReference type="SAM" id="MobiDB-lite"/>
    </source>
</evidence>
<dbReference type="EMBL" id="PRLG01000006">
    <property type="protein sequence ID" value="PYY30739.1"/>
    <property type="molecule type" value="Genomic_DNA"/>
</dbReference>
<dbReference type="PROSITE" id="PS51257">
    <property type="entry name" value="PROKAR_LIPOPROTEIN"/>
    <property type="match status" value="1"/>
</dbReference>
<protein>
    <recommendedName>
        <fullName evidence="5">Lipoprotein</fullName>
    </recommendedName>
</protein>
<feature type="chain" id="PRO_5039143881" description="Lipoprotein" evidence="2">
    <location>
        <begin position="23"/>
        <end position="173"/>
    </location>
</feature>
<dbReference type="Gene3D" id="3.10.450.730">
    <property type="entry name" value="BLIP domain"/>
    <property type="match status" value="1"/>
</dbReference>
<evidence type="ECO:0000313" key="4">
    <source>
        <dbReference type="Proteomes" id="UP000247459"/>
    </source>
</evidence>
<comment type="caution">
    <text evidence="3">The sequence shown here is derived from an EMBL/GenBank/DDBJ whole genome shotgun (WGS) entry which is preliminary data.</text>
</comment>
<feature type="signal peptide" evidence="2">
    <location>
        <begin position="1"/>
        <end position="22"/>
    </location>
</feature>
<reference evidence="3 4" key="1">
    <citation type="submission" date="2018-01" db="EMBL/GenBank/DDBJ databases">
        <title>Genome sequence of the PGP bacterium Paenibacillus illinoisensis E3.</title>
        <authorList>
            <person name="Rolli E."/>
            <person name="Marasco R."/>
            <person name="Bessem C."/>
            <person name="Michoud G."/>
            <person name="Gaiarsa S."/>
            <person name="Borin S."/>
            <person name="Daffonchio D."/>
        </authorList>
    </citation>
    <scope>NUCLEOTIDE SEQUENCE [LARGE SCALE GENOMIC DNA]</scope>
    <source>
        <strain evidence="3 4">E3</strain>
    </source>
</reference>
<keyword evidence="2" id="KW-0732">Signal</keyword>
<proteinExistence type="predicted"/>
<feature type="compositionally biased region" description="Low complexity" evidence="1">
    <location>
        <begin position="86"/>
        <end position="95"/>
    </location>
</feature>
<dbReference type="AlphaFoldDB" id="A0A2W0CIP2"/>
<accession>A0A2W0CIP2</accession>
<dbReference type="Proteomes" id="UP000247459">
    <property type="component" value="Unassembled WGS sequence"/>
</dbReference>
<dbReference type="RefSeq" id="WP_258377556.1">
    <property type="nucleotide sequence ID" value="NZ_PRLG01000006.1"/>
</dbReference>
<name>A0A2W0CIP2_9BACL</name>
<evidence type="ECO:0000313" key="3">
    <source>
        <dbReference type="EMBL" id="PYY30739.1"/>
    </source>
</evidence>
<gene>
    <name evidence="3" type="ORF">PIL02S_00828</name>
</gene>
<sequence length="173" mass="17674">MKHLMKPSLGGAALLLSLSVLSACGSEVSSSGSADNSGLEGRIASLEKQLASQGEKSIKQDEKIAALEKKLEELNSTVTAANEVDGNGSATSGNNGSAGKGDGIRITFAQYEKLEVGMTYDEVKEIIGGEGEALSEAENTVVYSYKGAGDTGANAILAFQGGKLLTKAQSGLN</sequence>
<feature type="region of interest" description="Disordered" evidence="1">
    <location>
        <begin position="78"/>
        <end position="98"/>
    </location>
</feature>
<evidence type="ECO:0008006" key="5">
    <source>
        <dbReference type="Google" id="ProtNLM"/>
    </source>
</evidence>